<evidence type="ECO:0000313" key="3">
    <source>
        <dbReference type="Proteomes" id="UP000287171"/>
    </source>
</evidence>
<dbReference type="AlphaFoldDB" id="A0A402B8J1"/>
<gene>
    <name evidence="2" type="ORF">KDA_31300</name>
</gene>
<dbReference type="SUPFAM" id="SSF53474">
    <property type="entry name" value="alpha/beta-Hydrolases"/>
    <property type="match status" value="1"/>
</dbReference>
<sequence length="263" mass="28329">MRTVISKDGTPIAFDQSGQGPALILVAGALCSRLSWSGPELAKLLAPYFTVYNYDRRGRGDSGDIRPYAVMREIEDIEVLIDEAGGSVYLYGHSSGAALALEAAATLGEKVKKLTMYEAPYNDASEAKLAWRAYIQHLTVLLAADRRGDAVALFMELVGTPIDQIEAMRHSPAWPSLEAIAPTLAYDHTAILGNDGAVPIERAAQVRVPTLVMNGGASYPFMYETAQTLSKTIPHAQLRTLEGQGHGLANDILAPVLRAFFLG</sequence>
<accession>A0A402B8J1</accession>
<proteinExistence type="predicted"/>
<keyword evidence="2" id="KW-0378">Hydrolase</keyword>
<dbReference type="OrthoDB" id="63519at2"/>
<dbReference type="RefSeq" id="WP_126627963.1">
    <property type="nucleotide sequence ID" value="NZ_BIFT01000001.1"/>
</dbReference>
<dbReference type="Gene3D" id="3.40.50.1820">
    <property type="entry name" value="alpha/beta hydrolase"/>
    <property type="match status" value="1"/>
</dbReference>
<protein>
    <submittedName>
        <fullName evidence="2">Alpha/beta hydrolase</fullName>
    </submittedName>
</protein>
<keyword evidence="3" id="KW-1185">Reference proteome</keyword>
<evidence type="ECO:0000259" key="1">
    <source>
        <dbReference type="Pfam" id="PF12697"/>
    </source>
</evidence>
<dbReference type="EMBL" id="BIFT01000001">
    <property type="protein sequence ID" value="GCE27646.1"/>
    <property type="molecule type" value="Genomic_DNA"/>
</dbReference>
<dbReference type="GO" id="GO:0016787">
    <property type="term" value="F:hydrolase activity"/>
    <property type="evidence" value="ECO:0007669"/>
    <property type="project" value="UniProtKB-KW"/>
</dbReference>
<dbReference type="PANTHER" id="PTHR43689:SF8">
    <property type="entry name" value="ALPHA_BETA-HYDROLASES SUPERFAMILY PROTEIN"/>
    <property type="match status" value="1"/>
</dbReference>
<dbReference type="Pfam" id="PF12697">
    <property type="entry name" value="Abhydrolase_6"/>
    <property type="match status" value="1"/>
</dbReference>
<organism evidence="2 3">
    <name type="scientific">Dictyobacter alpinus</name>
    <dbReference type="NCBI Taxonomy" id="2014873"/>
    <lineage>
        <taxon>Bacteria</taxon>
        <taxon>Bacillati</taxon>
        <taxon>Chloroflexota</taxon>
        <taxon>Ktedonobacteria</taxon>
        <taxon>Ktedonobacterales</taxon>
        <taxon>Dictyobacteraceae</taxon>
        <taxon>Dictyobacter</taxon>
    </lineage>
</organism>
<dbReference type="Proteomes" id="UP000287171">
    <property type="component" value="Unassembled WGS sequence"/>
</dbReference>
<reference evidence="3" key="1">
    <citation type="submission" date="2018-12" db="EMBL/GenBank/DDBJ databases">
        <title>Tengunoibacter tsumagoiensis gen. nov., sp. nov., Dictyobacter kobayashii sp. nov., D. alpinus sp. nov., and D. joshuensis sp. nov. and description of Dictyobacteraceae fam. nov. within the order Ktedonobacterales isolated from Tengu-no-mugimeshi.</title>
        <authorList>
            <person name="Wang C.M."/>
            <person name="Zheng Y."/>
            <person name="Sakai Y."/>
            <person name="Toyoda A."/>
            <person name="Minakuchi Y."/>
            <person name="Abe K."/>
            <person name="Yokota A."/>
            <person name="Yabe S."/>
        </authorList>
    </citation>
    <scope>NUCLEOTIDE SEQUENCE [LARGE SCALE GENOMIC DNA]</scope>
    <source>
        <strain evidence="3">Uno16</strain>
    </source>
</reference>
<dbReference type="InterPro" id="IPR000073">
    <property type="entry name" value="AB_hydrolase_1"/>
</dbReference>
<name>A0A402B8J1_9CHLR</name>
<dbReference type="InterPro" id="IPR029058">
    <property type="entry name" value="AB_hydrolase_fold"/>
</dbReference>
<dbReference type="PANTHER" id="PTHR43689">
    <property type="entry name" value="HYDROLASE"/>
    <property type="match status" value="1"/>
</dbReference>
<evidence type="ECO:0000313" key="2">
    <source>
        <dbReference type="EMBL" id="GCE27646.1"/>
    </source>
</evidence>
<feature type="domain" description="AB hydrolase-1" evidence="1">
    <location>
        <begin position="23"/>
        <end position="248"/>
    </location>
</feature>
<comment type="caution">
    <text evidence="2">The sequence shown here is derived from an EMBL/GenBank/DDBJ whole genome shotgun (WGS) entry which is preliminary data.</text>
</comment>